<comment type="caution">
    <text evidence="12">The sequence shown here is derived from an EMBL/GenBank/DDBJ whole genome shotgun (WGS) entry which is preliminary data.</text>
</comment>
<evidence type="ECO:0000256" key="5">
    <source>
        <dbReference type="ARBA" id="ARBA00022692"/>
    </source>
</evidence>
<keyword evidence="13" id="KW-1185">Reference proteome</keyword>
<protein>
    <submittedName>
        <fullName evidence="12">Innexin inx1</fullName>
    </submittedName>
</protein>
<keyword evidence="5" id="KW-0812">Transmembrane</keyword>
<keyword evidence="7" id="KW-0965">Cell junction</keyword>
<dbReference type="OrthoDB" id="5867527at2759"/>
<evidence type="ECO:0000256" key="2">
    <source>
        <dbReference type="ARBA" id="ARBA00004651"/>
    </source>
</evidence>
<dbReference type="GO" id="GO:0034220">
    <property type="term" value="P:monoatomic ion transmembrane transport"/>
    <property type="evidence" value="ECO:0007669"/>
    <property type="project" value="UniProtKB-KW"/>
</dbReference>
<evidence type="ECO:0000256" key="7">
    <source>
        <dbReference type="ARBA" id="ARBA00022949"/>
    </source>
</evidence>
<evidence type="ECO:0000313" key="12">
    <source>
        <dbReference type="EMBL" id="ODM87043.1"/>
    </source>
</evidence>
<dbReference type="AlphaFoldDB" id="A0A1D2M245"/>
<evidence type="ECO:0000256" key="9">
    <source>
        <dbReference type="ARBA" id="ARBA00023065"/>
    </source>
</evidence>
<keyword evidence="11" id="KW-0407">Ion channel</keyword>
<reference evidence="12 13" key="1">
    <citation type="journal article" date="2016" name="Genome Biol. Evol.">
        <title>Gene Family Evolution Reflects Adaptation to Soil Environmental Stressors in the Genome of the Collembolan Orchesella cincta.</title>
        <authorList>
            <person name="Faddeeva-Vakhrusheva A."/>
            <person name="Derks M.F."/>
            <person name="Anvar S.Y."/>
            <person name="Agamennone V."/>
            <person name="Suring W."/>
            <person name="Smit S."/>
            <person name="van Straalen N.M."/>
            <person name="Roelofs D."/>
        </authorList>
    </citation>
    <scope>NUCLEOTIDE SEQUENCE [LARGE SCALE GENOMIC DNA]</scope>
    <source>
        <tissue evidence="12">Mixed pool</tissue>
    </source>
</reference>
<keyword evidence="3" id="KW-0813">Transport</keyword>
<keyword evidence="8" id="KW-1133">Transmembrane helix</keyword>
<accession>A0A1D2M245</accession>
<dbReference type="EMBL" id="LJIJ01006329">
    <property type="protein sequence ID" value="ODM87043.1"/>
    <property type="molecule type" value="Genomic_DNA"/>
</dbReference>
<dbReference type="STRING" id="48709.A0A1D2M245"/>
<name>A0A1D2M245_ORCCI</name>
<gene>
    <name evidence="12" type="ORF">Ocin01_19639</name>
</gene>
<keyword evidence="9" id="KW-0406">Ion transport</keyword>
<organism evidence="12 13">
    <name type="scientific">Orchesella cincta</name>
    <name type="common">Springtail</name>
    <name type="synonym">Podura cincta</name>
    <dbReference type="NCBI Taxonomy" id="48709"/>
    <lineage>
        <taxon>Eukaryota</taxon>
        <taxon>Metazoa</taxon>
        <taxon>Ecdysozoa</taxon>
        <taxon>Arthropoda</taxon>
        <taxon>Hexapoda</taxon>
        <taxon>Collembola</taxon>
        <taxon>Entomobryomorpha</taxon>
        <taxon>Entomobryoidea</taxon>
        <taxon>Orchesellidae</taxon>
        <taxon>Orchesellinae</taxon>
        <taxon>Orchesella</taxon>
    </lineage>
</organism>
<evidence type="ECO:0000256" key="4">
    <source>
        <dbReference type="ARBA" id="ARBA00022475"/>
    </source>
</evidence>
<keyword evidence="4" id="KW-1003">Cell membrane</keyword>
<evidence type="ECO:0000313" key="13">
    <source>
        <dbReference type="Proteomes" id="UP000094527"/>
    </source>
</evidence>
<evidence type="ECO:0000256" key="8">
    <source>
        <dbReference type="ARBA" id="ARBA00022989"/>
    </source>
</evidence>
<evidence type="ECO:0000256" key="1">
    <source>
        <dbReference type="ARBA" id="ARBA00004610"/>
    </source>
</evidence>
<dbReference type="GO" id="GO:0005886">
    <property type="term" value="C:plasma membrane"/>
    <property type="evidence" value="ECO:0007669"/>
    <property type="project" value="UniProtKB-SubCell"/>
</dbReference>
<evidence type="ECO:0000256" key="10">
    <source>
        <dbReference type="ARBA" id="ARBA00023136"/>
    </source>
</evidence>
<evidence type="ECO:0000256" key="3">
    <source>
        <dbReference type="ARBA" id="ARBA00022448"/>
    </source>
</evidence>
<evidence type="ECO:0000256" key="6">
    <source>
        <dbReference type="ARBA" id="ARBA00022868"/>
    </source>
</evidence>
<sequence length="100" mass="11083">MKHRDDHMIYVFHASPSVSFASLGPSGSVEKHDALCLLPMNLINEKTVCIFPQPSSPFPAHPYTQQDGFRCRSAGSLQTPLRGELVVYSIMLAQNIDPKL</sequence>
<comment type="subcellular location">
    <subcellularLocation>
        <location evidence="1">Cell junction</location>
        <location evidence="1">Gap junction</location>
    </subcellularLocation>
    <subcellularLocation>
        <location evidence="2">Cell membrane</location>
        <topology evidence="2">Multi-pass membrane protein</topology>
    </subcellularLocation>
</comment>
<dbReference type="InterPro" id="IPR000990">
    <property type="entry name" value="Innexin"/>
</dbReference>
<dbReference type="Proteomes" id="UP000094527">
    <property type="component" value="Unassembled WGS sequence"/>
</dbReference>
<proteinExistence type="predicted"/>
<dbReference type="GO" id="GO:0005921">
    <property type="term" value="C:gap junction"/>
    <property type="evidence" value="ECO:0007669"/>
    <property type="project" value="UniProtKB-SubCell"/>
</dbReference>
<keyword evidence="6" id="KW-0303">Gap junction</keyword>
<evidence type="ECO:0000256" key="11">
    <source>
        <dbReference type="ARBA" id="ARBA00023303"/>
    </source>
</evidence>
<dbReference type="Pfam" id="PF00876">
    <property type="entry name" value="Innexin"/>
    <property type="match status" value="1"/>
</dbReference>
<keyword evidence="10" id="KW-0472">Membrane</keyword>